<gene>
    <name evidence="1" type="ORF">S01H1_06534</name>
</gene>
<comment type="caution">
    <text evidence="1">The sequence shown here is derived from an EMBL/GenBank/DDBJ whole genome shotgun (WGS) entry which is preliminary data.</text>
</comment>
<evidence type="ECO:0000313" key="1">
    <source>
        <dbReference type="EMBL" id="GAF81819.1"/>
    </source>
</evidence>
<sequence>KFANERPRDLVENQLILTETSGTVPISTDGRVLYYRMDSVLKNIEMNRYFSWDHKSRKASFGRQWTDAFQLSIQNGTYTHCLYCMYPVEEVLGVEFCGTSFTYLSRGSAQRPAGYHIDFMRVPSFKPPDQMNAWLWTVNNLYSDLEREMDRLMSCEDDDAVMMAFPMNPTSCTDFWGCQYHDYCISWANPLQRCHEPPLGFKLEFWDPSEKETTHKKDLQWTR</sequence>
<feature type="non-terminal residue" evidence="1">
    <location>
        <position position="1"/>
    </location>
</feature>
<name>X0SLB6_9ZZZZ</name>
<organism evidence="1">
    <name type="scientific">marine sediment metagenome</name>
    <dbReference type="NCBI Taxonomy" id="412755"/>
    <lineage>
        <taxon>unclassified sequences</taxon>
        <taxon>metagenomes</taxon>
        <taxon>ecological metagenomes</taxon>
    </lineage>
</organism>
<dbReference type="AlphaFoldDB" id="X0SLB6"/>
<proteinExistence type="predicted"/>
<evidence type="ECO:0008006" key="2">
    <source>
        <dbReference type="Google" id="ProtNLM"/>
    </source>
</evidence>
<protein>
    <recommendedName>
        <fullName evidence="2">PD-(D/E)XK endonuclease-like domain-containing protein</fullName>
    </recommendedName>
</protein>
<accession>X0SLB6</accession>
<reference evidence="1" key="1">
    <citation type="journal article" date="2014" name="Front. Microbiol.">
        <title>High frequency of phylogenetically diverse reductive dehalogenase-homologous genes in deep subseafloor sedimentary metagenomes.</title>
        <authorList>
            <person name="Kawai M."/>
            <person name="Futagami T."/>
            <person name="Toyoda A."/>
            <person name="Takaki Y."/>
            <person name="Nishi S."/>
            <person name="Hori S."/>
            <person name="Arai W."/>
            <person name="Tsubouchi T."/>
            <person name="Morono Y."/>
            <person name="Uchiyama I."/>
            <person name="Ito T."/>
            <person name="Fujiyama A."/>
            <person name="Inagaki F."/>
            <person name="Takami H."/>
        </authorList>
    </citation>
    <scope>NUCLEOTIDE SEQUENCE</scope>
    <source>
        <strain evidence="1">Expedition CK06-06</strain>
    </source>
</reference>
<dbReference type="EMBL" id="BARS01003368">
    <property type="protein sequence ID" value="GAF81819.1"/>
    <property type="molecule type" value="Genomic_DNA"/>
</dbReference>